<dbReference type="AlphaFoldDB" id="A0A2H3D8K0"/>
<accession>A0A2H3D8K0</accession>
<feature type="transmembrane region" description="Helical" evidence="1">
    <location>
        <begin position="43"/>
        <end position="64"/>
    </location>
</feature>
<organism evidence="2 3">
    <name type="scientific">Armillaria gallica</name>
    <name type="common">Bulbous honey fungus</name>
    <name type="synonym">Armillaria bulbosa</name>
    <dbReference type="NCBI Taxonomy" id="47427"/>
    <lineage>
        <taxon>Eukaryota</taxon>
        <taxon>Fungi</taxon>
        <taxon>Dikarya</taxon>
        <taxon>Basidiomycota</taxon>
        <taxon>Agaricomycotina</taxon>
        <taxon>Agaricomycetes</taxon>
        <taxon>Agaricomycetidae</taxon>
        <taxon>Agaricales</taxon>
        <taxon>Marasmiineae</taxon>
        <taxon>Physalacriaceae</taxon>
        <taxon>Armillaria</taxon>
    </lineage>
</organism>
<reference evidence="3" key="1">
    <citation type="journal article" date="2017" name="Nat. Ecol. Evol.">
        <title>Genome expansion and lineage-specific genetic innovations in the forest pathogenic fungi Armillaria.</title>
        <authorList>
            <person name="Sipos G."/>
            <person name="Prasanna A.N."/>
            <person name="Walter M.C."/>
            <person name="O'Connor E."/>
            <person name="Balint B."/>
            <person name="Krizsan K."/>
            <person name="Kiss B."/>
            <person name="Hess J."/>
            <person name="Varga T."/>
            <person name="Slot J."/>
            <person name="Riley R."/>
            <person name="Boka B."/>
            <person name="Rigling D."/>
            <person name="Barry K."/>
            <person name="Lee J."/>
            <person name="Mihaltcheva S."/>
            <person name="LaButti K."/>
            <person name="Lipzen A."/>
            <person name="Waldron R."/>
            <person name="Moloney N.M."/>
            <person name="Sperisen C."/>
            <person name="Kredics L."/>
            <person name="Vagvoelgyi C."/>
            <person name="Patrignani A."/>
            <person name="Fitzpatrick D."/>
            <person name="Nagy I."/>
            <person name="Doyle S."/>
            <person name="Anderson J.B."/>
            <person name="Grigoriev I.V."/>
            <person name="Gueldener U."/>
            <person name="Muensterkoetter M."/>
            <person name="Nagy L.G."/>
        </authorList>
    </citation>
    <scope>NUCLEOTIDE SEQUENCE [LARGE SCALE GENOMIC DNA]</scope>
    <source>
        <strain evidence="3">Ar21-2</strain>
    </source>
</reference>
<evidence type="ECO:0000313" key="2">
    <source>
        <dbReference type="EMBL" id="PBK91581.1"/>
    </source>
</evidence>
<evidence type="ECO:0000313" key="3">
    <source>
        <dbReference type="Proteomes" id="UP000217790"/>
    </source>
</evidence>
<evidence type="ECO:0000256" key="1">
    <source>
        <dbReference type="SAM" id="Phobius"/>
    </source>
</evidence>
<keyword evidence="1" id="KW-0472">Membrane</keyword>
<feature type="transmembrane region" description="Helical" evidence="1">
    <location>
        <begin position="76"/>
        <end position="100"/>
    </location>
</feature>
<name>A0A2H3D8K0_ARMGA</name>
<sequence>MTWNLFSCRKSPNDRQDYDVYVPSDIPPHWELQQGFGRCITNWFAVVVAVVLAAEVAVGVVVVPVDGYGGRPGPEFLSFLGVFIVNGRLFYSHHGIYFVWKLY</sequence>
<proteinExistence type="predicted"/>
<keyword evidence="3" id="KW-1185">Reference proteome</keyword>
<keyword evidence="1" id="KW-0812">Transmembrane</keyword>
<gene>
    <name evidence="2" type="ORF">ARMGADRAFT_1031716</name>
</gene>
<dbReference type="InParanoid" id="A0A2H3D8K0"/>
<dbReference type="Proteomes" id="UP000217790">
    <property type="component" value="Unassembled WGS sequence"/>
</dbReference>
<keyword evidence="1" id="KW-1133">Transmembrane helix</keyword>
<dbReference type="EMBL" id="KZ293661">
    <property type="protein sequence ID" value="PBK91581.1"/>
    <property type="molecule type" value="Genomic_DNA"/>
</dbReference>
<protein>
    <submittedName>
        <fullName evidence="2">Uncharacterized protein</fullName>
    </submittedName>
</protein>